<evidence type="ECO:0000313" key="3">
    <source>
        <dbReference type="Proteomes" id="UP000273982"/>
    </source>
</evidence>
<name>A0A3G8M5S4_9HYPH</name>
<evidence type="ECO:0000313" key="2">
    <source>
        <dbReference type="EMBL" id="AZG77323.1"/>
    </source>
</evidence>
<sequence length="245" mass="27955">MRKSLSAARGWQRLGALLLSAMVVASAAPASAAETFRGRDPESYECSSDYQILNRFSAPPGAPNYSTKFSDIKFKRENNVISVQDVSNSKDLAYIVVGENSKFCVFKNILTQDYRKIEGIREQCQIKYFKFNTRIVIDTQLPVQPFRAPRLQDEFDRMDHFVDVHAYRPVDWKARDSAAKARCFEPDGNPDIPYLRFRSLYEMTREKSGVLITEESPSKLREGDTYSAYEREALMKAGPGLPRPK</sequence>
<dbReference type="AlphaFoldDB" id="A0A3G8M5S4"/>
<organism evidence="2 3">
    <name type="scientific">Methylocystis rosea</name>
    <dbReference type="NCBI Taxonomy" id="173366"/>
    <lineage>
        <taxon>Bacteria</taxon>
        <taxon>Pseudomonadati</taxon>
        <taxon>Pseudomonadota</taxon>
        <taxon>Alphaproteobacteria</taxon>
        <taxon>Hyphomicrobiales</taxon>
        <taxon>Methylocystaceae</taxon>
        <taxon>Methylocystis</taxon>
    </lineage>
</organism>
<dbReference type="Proteomes" id="UP000273982">
    <property type="component" value="Chromosome"/>
</dbReference>
<gene>
    <name evidence="2" type="ORF">EHO51_11585</name>
</gene>
<reference evidence="2 3" key="1">
    <citation type="submission" date="2018-11" db="EMBL/GenBank/DDBJ databases">
        <title>Genome squencing of methanotrophic bacteria isolated from alkaline groundwater in Korea.</title>
        <authorList>
            <person name="Nguyen L.N."/>
        </authorList>
    </citation>
    <scope>NUCLEOTIDE SEQUENCE [LARGE SCALE GENOMIC DNA]</scope>
    <source>
        <strain evidence="2 3">GW6</strain>
    </source>
</reference>
<dbReference type="RefSeq" id="WP_124739024.1">
    <property type="nucleotide sequence ID" value="NZ_CP034086.1"/>
</dbReference>
<protein>
    <submittedName>
        <fullName evidence="2">Uncharacterized protein</fullName>
    </submittedName>
</protein>
<dbReference type="KEGG" id="mros:EHO51_11585"/>
<feature type="signal peptide" evidence="1">
    <location>
        <begin position="1"/>
        <end position="32"/>
    </location>
</feature>
<accession>A0A3G8M5S4</accession>
<feature type="chain" id="PRO_5017930867" evidence="1">
    <location>
        <begin position="33"/>
        <end position="245"/>
    </location>
</feature>
<evidence type="ECO:0000256" key="1">
    <source>
        <dbReference type="SAM" id="SignalP"/>
    </source>
</evidence>
<proteinExistence type="predicted"/>
<dbReference type="EMBL" id="CP034086">
    <property type="protein sequence ID" value="AZG77323.1"/>
    <property type="molecule type" value="Genomic_DNA"/>
</dbReference>
<keyword evidence="1" id="KW-0732">Signal</keyword>